<dbReference type="OrthoDB" id="662966at2"/>
<dbReference type="RefSeq" id="WP_078831554.1">
    <property type="nucleotide sequence ID" value="NZ_FUWH01000005.1"/>
</dbReference>
<dbReference type="STRING" id="413434.SAMN04488132_105236"/>
<gene>
    <name evidence="1" type="ORF">SAMN04488132_105236</name>
</gene>
<sequence>MTTTTVINHGKKVNTKHVDELIRNYKKERWIHNSNKLGKEDALSTWYGLEELEAFIAEAREHGADGIKMYYGVYAADFAGDPVFQGRQTVVLVATKQKTSAAGIPANKDIYIQGETGSEILAFNYGSLCPPYCGTIGDDGEMGSIGISLIDNKENMIVF</sequence>
<evidence type="ECO:0000313" key="1">
    <source>
        <dbReference type="EMBL" id="SJZ88400.1"/>
    </source>
</evidence>
<dbReference type="EMBL" id="FUWH01000005">
    <property type="protein sequence ID" value="SJZ88400.1"/>
    <property type="molecule type" value="Genomic_DNA"/>
</dbReference>
<keyword evidence="2" id="KW-1185">Reference proteome</keyword>
<accession>A0A1T4PA13</accession>
<protein>
    <submittedName>
        <fullName evidence="1">Uncharacterized protein</fullName>
    </submittedName>
</protein>
<organism evidence="1 2">
    <name type="scientific">Sediminibacterium ginsengisoli</name>
    <dbReference type="NCBI Taxonomy" id="413434"/>
    <lineage>
        <taxon>Bacteria</taxon>
        <taxon>Pseudomonadati</taxon>
        <taxon>Bacteroidota</taxon>
        <taxon>Chitinophagia</taxon>
        <taxon>Chitinophagales</taxon>
        <taxon>Chitinophagaceae</taxon>
        <taxon>Sediminibacterium</taxon>
    </lineage>
</organism>
<evidence type="ECO:0000313" key="2">
    <source>
        <dbReference type="Proteomes" id="UP000190888"/>
    </source>
</evidence>
<dbReference type="AlphaFoldDB" id="A0A1T4PA13"/>
<name>A0A1T4PA13_9BACT</name>
<reference evidence="1 2" key="1">
    <citation type="submission" date="2017-02" db="EMBL/GenBank/DDBJ databases">
        <authorList>
            <person name="Peterson S.W."/>
        </authorList>
    </citation>
    <scope>NUCLEOTIDE SEQUENCE [LARGE SCALE GENOMIC DNA]</scope>
    <source>
        <strain evidence="1 2">DSM 22335</strain>
    </source>
</reference>
<proteinExistence type="predicted"/>
<dbReference type="Proteomes" id="UP000190888">
    <property type="component" value="Unassembled WGS sequence"/>
</dbReference>